<dbReference type="InterPro" id="IPR038297">
    <property type="entry name" value="CcmH/CycL/NrfF/Ccl2_sf"/>
</dbReference>
<keyword evidence="3 9" id="KW-0479">Metal-binding</keyword>
<keyword evidence="9" id="KW-0812">Transmembrane</keyword>
<keyword evidence="5" id="KW-0201">Cytochrome c-type biogenesis</keyword>
<evidence type="ECO:0000313" key="12">
    <source>
        <dbReference type="Proteomes" id="UP000189796"/>
    </source>
</evidence>
<dbReference type="PANTHER" id="PTHR47870">
    <property type="entry name" value="CYTOCHROME C-TYPE BIOGENESIS PROTEIN CCMH"/>
    <property type="match status" value="1"/>
</dbReference>
<dbReference type="InterPro" id="IPR005616">
    <property type="entry name" value="CcmH/CycL/Ccl2/NrfF_N"/>
</dbReference>
<evidence type="ECO:0000259" key="10">
    <source>
        <dbReference type="Pfam" id="PF03918"/>
    </source>
</evidence>
<feature type="domain" description="CcmH/CycL/Ccl2/NrfF N-terminal" evidence="10">
    <location>
        <begin position="11"/>
        <end position="152"/>
    </location>
</feature>
<dbReference type="Gene3D" id="1.10.8.640">
    <property type="entry name" value="Cytochrome C biogenesis protein"/>
    <property type="match status" value="1"/>
</dbReference>
<dbReference type="Proteomes" id="UP000189796">
    <property type="component" value="Chromosome I"/>
</dbReference>
<dbReference type="AlphaFoldDB" id="A0A1M5K6X6"/>
<reference evidence="11 12" key="1">
    <citation type="submission" date="2016-11" db="EMBL/GenBank/DDBJ databases">
        <authorList>
            <person name="Jaros S."/>
            <person name="Januszkiewicz K."/>
            <person name="Wedrychowicz H."/>
        </authorList>
    </citation>
    <scope>NUCLEOTIDE SEQUENCE [LARGE SCALE GENOMIC DNA]</scope>
    <source>
        <strain evidence="11 12">GAS138</strain>
    </source>
</reference>
<name>A0A1M5K6X6_9BRAD</name>
<accession>A0A1M5K6X6</accession>
<dbReference type="InterPro" id="IPR051263">
    <property type="entry name" value="C-type_cytochrome_biogenesis"/>
</dbReference>
<evidence type="ECO:0000256" key="4">
    <source>
        <dbReference type="ARBA" id="ARBA00022729"/>
    </source>
</evidence>
<keyword evidence="6 9" id="KW-0408">Iron</keyword>
<sequence length="160" mass="17816">MVWNVRFILVVLALLGATPLHAVQVDEILPDTQLEARARAISHDLRCMVCQNQSIDDSEAPLARDLRLLVRERLKTGDSDTQVVDYMVARYGEFVLLKPRMSWHTAILWGAPSTILIIGLFAIRFSVLRRSTGPALPEIAALTEGERLKLNAIESQLDGA</sequence>
<comment type="subcellular location">
    <subcellularLocation>
        <location evidence="8">Membrane</location>
        <topology evidence="8">Single-pass membrane protein</topology>
        <orientation evidence="8">Periplasmic side</orientation>
    </subcellularLocation>
</comment>
<evidence type="ECO:0000256" key="9">
    <source>
        <dbReference type="RuleBase" id="RU364112"/>
    </source>
</evidence>
<keyword evidence="2 9" id="KW-0349">Heme</keyword>
<comment type="similarity">
    <text evidence="1 9">Belongs to the CcmH/CycL/Ccl2/NrfF family.</text>
</comment>
<organism evidence="11 12">
    <name type="scientific">Bradyrhizobium erythrophlei</name>
    <dbReference type="NCBI Taxonomy" id="1437360"/>
    <lineage>
        <taxon>Bacteria</taxon>
        <taxon>Pseudomonadati</taxon>
        <taxon>Pseudomonadota</taxon>
        <taxon>Alphaproteobacteria</taxon>
        <taxon>Hyphomicrobiales</taxon>
        <taxon>Nitrobacteraceae</taxon>
        <taxon>Bradyrhizobium</taxon>
    </lineage>
</organism>
<dbReference type="PANTHER" id="PTHR47870:SF1">
    <property type="entry name" value="CYTOCHROME C-TYPE BIOGENESIS PROTEIN CCMH"/>
    <property type="match status" value="1"/>
</dbReference>
<feature type="transmembrane region" description="Helical" evidence="9">
    <location>
        <begin position="106"/>
        <end position="127"/>
    </location>
</feature>
<keyword evidence="9" id="KW-0472">Membrane</keyword>
<proteinExistence type="inferred from homology"/>
<evidence type="ECO:0000256" key="3">
    <source>
        <dbReference type="ARBA" id="ARBA00022723"/>
    </source>
</evidence>
<dbReference type="Pfam" id="PF03918">
    <property type="entry name" value="CcmH"/>
    <property type="match status" value="1"/>
</dbReference>
<comment type="function">
    <text evidence="7">Required for the biogenesis of c-type cytochromes. Possible subunit of a heme lyase.</text>
</comment>
<evidence type="ECO:0000256" key="2">
    <source>
        <dbReference type="ARBA" id="ARBA00022617"/>
    </source>
</evidence>
<dbReference type="GO" id="GO:0005886">
    <property type="term" value="C:plasma membrane"/>
    <property type="evidence" value="ECO:0007669"/>
    <property type="project" value="TreeGrafter"/>
</dbReference>
<dbReference type="EMBL" id="LT670817">
    <property type="protein sequence ID" value="SHG48577.1"/>
    <property type="molecule type" value="Genomic_DNA"/>
</dbReference>
<dbReference type="OrthoDB" id="9804975at2"/>
<dbReference type="GO" id="GO:0046872">
    <property type="term" value="F:metal ion binding"/>
    <property type="evidence" value="ECO:0007669"/>
    <property type="project" value="UniProtKB-KW"/>
</dbReference>
<gene>
    <name evidence="11" type="ORF">SAMN05443248_1707</name>
</gene>
<evidence type="ECO:0000256" key="1">
    <source>
        <dbReference type="ARBA" id="ARBA00010342"/>
    </source>
</evidence>
<evidence type="ECO:0000256" key="8">
    <source>
        <dbReference type="ARBA" id="ARBA00060491"/>
    </source>
</evidence>
<keyword evidence="9" id="KW-1133">Transmembrane helix</keyword>
<feature type="chain" id="PRO_5011830074" description="Cytochrome c-type biogenesis protein" evidence="9">
    <location>
        <begin position="23"/>
        <end position="160"/>
    </location>
</feature>
<evidence type="ECO:0000256" key="7">
    <source>
        <dbReference type="ARBA" id="ARBA00037230"/>
    </source>
</evidence>
<dbReference type="CDD" id="cd16378">
    <property type="entry name" value="CcmH_N"/>
    <property type="match status" value="1"/>
</dbReference>
<evidence type="ECO:0000256" key="5">
    <source>
        <dbReference type="ARBA" id="ARBA00022748"/>
    </source>
</evidence>
<evidence type="ECO:0000256" key="6">
    <source>
        <dbReference type="ARBA" id="ARBA00023004"/>
    </source>
</evidence>
<keyword evidence="4 9" id="KW-0732">Signal</keyword>
<feature type="signal peptide" evidence="9">
    <location>
        <begin position="1"/>
        <end position="22"/>
    </location>
</feature>
<protein>
    <recommendedName>
        <fullName evidence="9">Cytochrome c-type biogenesis protein</fullName>
    </recommendedName>
</protein>
<dbReference type="FunFam" id="1.10.8.640:FF:000001">
    <property type="entry name" value="Cytochrome c-type biogenesis protein"/>
    <property type="match status" value="1"/>
</dbReference>
<dbReference type="GO" id="GO:0017004">
    <property type="term" value="P:cytochrome complex assembly"/>
    <property type="evidence" value="ECO:0007669"/>
    <property type="project" value="UniProtKB-KW"/>
</dbReference>
<evidence type="ECO:0000313" key="11">
    <source>
        <dbReference type="EMBL" id="SHG48577.1"/>
    </source>
</evidence>